<feature type="transmembrane region" description="Helical" evidence="1">
    <location>
        <begin position="46"/>
        <end position="67"/>
    </location>
</feature>
<evidence type="ECO:0000313" key="3">
    <source>
        <dbReference type="Proteomes" id="UP001224674"/>
    </source>
</evidence>
<name>A0AAJ6AIS9_9MICC</name>
<dbReference type="RefSeq" id="WP_110101116.1">
    <property type="nucleotide sequence ID" value="NZ_CP122563.1"/>
</dbReference>
<proteinExistence type="predicted"/>
<reference evidence="2 3" key="1">
    <citation type="submission" date="2023-03" db="EMBL/GenBank/DDBJ databases">
        <title>Complete genome sequences of several Auritidibacter ignavus strains isolated from ear infections.</title>
        <authorList>
            <person name="Baehr T."/>
            <person name="Baumhoegger A.M."/>
        </authorList>
    </citation>
    <scope>NUCLEOTIDE SEQUENCE [LARGE SCALE GENOMIC DNA]</scope>
    <source>
        <strain evidence="2 3">BABAE-6</strain>
    </source>
</reference>
<sequence>MIRNGKPTDHSGRGFGTGNIILFAVVFVLLLGTMFALSFWEHSTDYVNAVWLPGITALVLMVITFLIPKAIVGRSDTVDHDHIHDPKNLRHDPEQY</sequence>
<feature type="transmembrane region" description="Helical" evidence="1">
    <location>
        <begin position="20"/>
        <end position="40"/>
    </location>
</feature>
<dbReference type="AlphaFoldDB" id="A0AAJ6AIS9"/>
<dbReference type="Proteomes" id="UP001224674">
    <property type="component" value="Chromosome"/>
</dbReference>
<dbReference type="EMBL" id="CP122566">
    <property type="protein sequence ID" value="WGH94263.1"/>
    <property type="molecule type" value="Genomic_DNA"/>
</dbReference>
<keyword evidence="1" id="KW-1133">Transmembrane helix</keyword>
<keyword evidence="1" id="KW-0812">Transmembrane</keyword>
<dbReference type="GeneID" id="83695463"/>
<keyword evidence="3" id="KW-1185">Reference proteome</keyword>
<keyword evidence="1" id="KW-0472">Membrane</keyword>
<evidence type="ECO:0000256" key="1">
    <source>
        <dbReference type="SAM" id="Phobius"/>
    </source>
</evidence>
<accession>A0AAJ6AIS9</accession>
<gene>
    <name evidence="2" type="ORF">QDX21_05600</name>
</gene>
<protein>
    <submittedName>
        <fullName evidence="2">Uncharacterized protein</fullName>
    </submittedName>
</protein>
<organism evidence="2 3">
    <name type="scientific">Auritidibacter ignavus</name>
    <dbReference type="NCBI Taxonomy" id="678932"/>
    <lineage>
        <taxon>Bacteria</taxon>
        <taxon>Bacillati</taxon>
        <taxon>Actinomycetota</taxon>
        <taxon>Actinomycetes</taxon>
        <taxon>Micrococcales</taxon>
        <taxon>Micrococcaceae</taxon>
        <taxon>Auritidibacter</taxon>
    </lineage>
</organism>
<evidence type="ECO:0000313" key="2">
    <source>
        <dbReference type="EMBL" id="WGH94263.1"/>
    </source>
</evidence>